<dbReference type="AlphaFoldDB" id="A0A532UPG9"/>
<dbReference type="Proteomes" id="UP000319619">
    <property type="component" value="Unassembled WGS sequence"/>
</dbReference>
<evidence type="ECO:0000313" key="4">
    <source>
        <dbReference type="Proteomes" id="UP000319619"/>
    </source>
</evidence>
<protein>
    <recommendedName>
        <fullName evidence="2">LTD domain-containing protein</fullName>
    </recommendedName>
</protein>
<sequence>MKRNLKTAFIYVLLTLCICNVSDAVQYEPPINIVFMVHVEPLDFPGTYANRIAFLEWLQQEALSRPNPFKLTILMNGEFAEYAYYNGDQPFLEQLENEGHELGTHAHTMVQLAPFTWLDVDEQTHRYGIPIYNGPITEQTWSDAKYWVDSLTTNNHTFCGTAFLCSTEGQMMTSNNFLCGPGNRSEKGPDYLGHLLRHPFRPASDNRLGHEIEEDLNSSFIYIDHFAQIGYENAHGYNCSAPALAAAMDECYQDWLAAEIIQGDSLEHKVWTFGFLTHLWLYEQYFEQQITLLLNYMDSHYVGQYTPRGNLIARYATCNEVTNEFIAWEASHPGESSFSYIHPYPQEPLLNEAMIIPEDFLNGSEWIEIYNPTDQWIDVSGYEIYSGELEYTDFWRFPPQCYLGPYEYLIAAGNGMFFLDRYGLRPDFEIAGGSGARELYSEGYYTLHNNRDGCVITNTDSIPINTNTAITDGLSWGEDYVAGFTLSQPVAGETYGRDAYSTDTGYGNDWSLNGGAVAPTPGGANSANYFNPEIFARVDPDWSPMQVDPWGGTVHCTATLGNEYPYVQPIDVWTNVVLPNGNLYGPLILRENRNLAPSDSFSVNISQYVPENAPSGHYRYNLYIGDYPSNPTTWGYFYFEKLGYTDGDDFELPEPDFSCLDGKLSESATADLETPSFHMHASPNPFNQTTAINFALPVNSDVKLKVFDVSGRLVMQKSMNGLPAGGHLHHLDGSNLSSGVYIVALEAGNLSTRSKILLLK</sequence>
<dbReference type="InterPro" id="IPR001322">
    <property type="entry name" value="Lamin_tail_dom"/>
</dbReference>
<dbReference type="InterPro" id="IPR036415">
    <property type="entry name" value="Lamin_tail_dom_sf"/>
</dbReference>
<dbReference type="SUPFAM" id="SSF74853">
    <property type="entry name" value="Lamin A/C globular tail domain"/>
    <property type="match status" value="1"/>
</dbReference>
<dbReference type="PROSITE" id="PS51841">
    <property type="entry name" value="LTD"/>
    <property type="match status" value="1"/>
</dbReference>
<dbReference type="InterPro" id="IPR026444">
    <property type="entry name" value="Secre_tail"/>
</dbReference>
<feature type="domain" description="LTD" evidence="2">
    <location>
        <begin position="324"/>
        <end position="497"/>
    </location>
</feature>
<organism evidence="3 4">
    <name type="scientific">candidate division LCP-89 bacterium B3_LCP</name>
    <dbReference type="NCBI Taxonomy" id="2012998"/>
    <lineage>
        <taxon>Bacteria</taxon>
        <taxon>Pseudomonadati</taxon>
        <taxon>Bacteria division LCP-89</taxon>
    </lineage>
</organism>
<dbReference type="Gene3D" id="2.60.40.3880">
    <property type="match status" value="1"/>
</dbReference>
<name>A0A532UPG9_UNCL8</name>
<reference evidence="3 4" key="1">
    <citation type="submission" date="2017-06" db="EMBL/GenBank/DDBJ databases">
        <title>Novel microbial phyla capable of carbon fixation and sulfur reduction in deep-sea sediments.</title>
        <authorList>
            <person name="Huang J."/>
            <person name="Baker B."/>
            <person name="Wang Y."/>
        </authorList>
    </citation>
    <scope>NUCLEOTIDE SEQUENCE [LARGE SCALE GENOMIC DNA]</scope>
    <source>
        <strain evidence="3">B3_LCP</strain>
    </source>
</reference>
<keyword evidence="1" id="KW-0732">Signal</keyword>
<accession>A0A532UPG9</accession>
<proteinExistence type="predicted"/>
<dbReference type="Pfam" id="PF18962">
    <property type="entry name" value="Por_Secre_tail"/>
    <property type="match status" value="1"/>
</dbReference>
<evidence type="ECO:0000313" key="3">
    <source>
        <dbReference type="EMBL" id="TKJ36834.1"/>
    </source>
</evidence>
<dbReference type="NCBIfam" id="TIGR04183">
    <property type="entry name" value="Por_Secre_tail"/>
    <property type="match status" value="1"/>
</dbReference>
<feature type="signal peptide" evidence="1">
    <location>
        <begin position="1"/>
        <end position="24"/>
    </location>
</feature>
<feature type="chain" id="PRO_5022110060" description="LTD domain-containing protein" evidence="1">
    <location>
        <begin position="25"/>
        <end position="760"/>
    </location>
</feature>
<evidence type="ECO:0000256" key="1">
    <source>
        <dbReference type="SAM" id="SignalP"/>
    </source>
</evidence>
<gene>
    <name evidence="3" type="ORF">CEE37_14715</name>
</gene>
<dbReference type="EMBL" id="NJBN01000015">
    <property type="protein sequence ID" value="TKJ36834.1"/>
    <property type="molecule type" value="Genomic_DNA"/>
</dbReference>
<evidence type="ECO:0000259" key="2">
    <source>
        <dbReference type="PROSITE" id="PS51841"/>
    </source>
</evidence>
<comment type="caution">
    <text evidence="3">The sequence shown here is derived from an EMBL/GenBank/DDBJ whole genome shotgun (WGS) entry which is preliminary data.</text>
</comment>